<dbReference type="InterPro" id="IPR000067">
    <property type="entry name" value="FlgMring_FliF"/>
</dbReference>
<dbReference type="PRINTS" id="PR01009">
    <property type="entry name" value="FLGMRINGFLIF"/>
</dbReference>
<dbReference type="GO" id="GO:0071973">
    <property type="term" value="P:bacterial-type flagellum-dependent cell motility"/>
    <property type="evidence" value="ECO:0007669"/>
    <property type="project" value="InterPro"/>
</dbReference>
<dbReference type="GO" id="GO:0009431">
    <property type="term" value="C:bacterial-type flagellum basal body, MS ring"/>
    <property type="evidence" value="ECO:0007669"/>
    <property type="project" value="InterPro"/>
</dbReference>
<dbReference type="InterPro" id="IPR013556">
    <property type="entry name" value="Flag_M-ring_C"/>
</dbReference>
<organism evidence="13">
    <name type="scientific">bioreactor metagenome</name>
    <dbReference type="NCBI Taxonomy" id="1076179"/>
    <lineage>
        <taxon>unclassified sequences</taxon>
        <taxon>metagenomes</taxon>
        <taxon>ecological metagenomes</taxon>
    </lineage>
</organism>
<evidence type="ECO:0000256" key="3">
    <source>
        <dbReference type="ARBA" id="ARBA00007971"/>
    </source>
</evidence>
<dbReference type="AlphaFoldDB" id="A0A644W1K2"/>
<evidence type="ECO:0000256" key="9">
    <source>
        <dbReference type="SAM" id="MobiDB-lite"/>
    </source>
</evidence>
<evidence type="ECO:0000256" key="7">
    <source>
        <dbReference type="ARBA" id="ARBA00023136"/>
    </source>
</evidence>
<protein>
    <submittedName>
        <fullName evidence="13">Flagellar M-ring protein</fullName>
    </submittedName>
</protein>
<keyword evidence="6 10" id="KW-1133">Transmembrane helix</keyword>
<dbReference type="PANTHER" id="PTHR30046">
    <property type="entry name" value="FLAGELLAR M-RING PROTEIN"/>
    <property type="match status" value="1"/>
</dbReference>
<dbReference type="EMBL" id="VSSQ01000554">
    <property type="protein sequence ID" value="MPL97396.1"/>
    <property type="molecule type" value="Genomic_DNA"/>
</dbReference>
<dbReference type="PANTHER" id="PTHR30046:SF0">
    <property type="entry name" value="FLAGELLAR M-RING PROTEIN"/>
    <property type="match status" value="1"/>
</dbReference>
<dbReference type="InterPro" id="IPR045851">
    <property type="entry name" value="AMP-bd_C_sf"/>
</dbReference>
<feature type="domain" description="Flagellar M-ring N-terminal" evidence="11">
    <location>
        <begin position="45"/>
        <end position="219"/>
    </location>
</feature>
<keyword evidence="7 10" id="KW-0472">Membrane</keyword>
<evidence type="ECO:0000256" key="2">
    <source>
        <dbReference type="ARBA" id="ARBA00004651"/>
    </source>
</evidence>
<comment type="subcellular location">
    <subcellularLocation>
        <location evidence="1">Bacterial flagellum basal body</location>
    </subcellularLocation>
    <subcellularLocation>
        <location evidence="2">Cell membrane</location>
        <topology evidence="2">Multi-pass membrane protein</topology>
    </subcellularLocation>
</comment>
<feature type="transmembrane region" description="Helical" evidence="10">
    <location>
        <begin position="23"/>
        <end position="44"/>
    </location>
</feature>
<evidence type="ECO:0000256" key="10">
    <source>
        <dbReference type="SAM" id="Phobius"/>
    </source>
</evidence>
<keyword evidence="8" id="KW-0975">Bacterial flagellum</keyword>
<dbReference type="Pfam" id="PF01514">
    <property type="entry name" value="YscJ_FliF"/>
    <property type="match status" value="1"/>
</dbReference>
<gene>
    <name evidence="13" type="primary">fliF_5</name>
    <name evidence="13" type="ORF">SDC9_43587</name>
</gene>
<evidence type="ECO:0000259" key="11">
    <source>
        <dbReference type="Pfam" id="PF01514"/>
    </source>
</evidence>
<dbReference type="InterPro" id="IPR043427">
    <property type="entry name" value="YscJ/FliF"/>
</dbReference>
<dbReference type="InterPro" id="IPR006182">
    <property type="entry name" value="FliF_N_dom"/>
</dbReference>
<keyword evidence="13" id="KW-0282">Flagellum</keyword>
<dbReference type="Pfam" id="PF08345">
    <property type="entry name" value="YscJ_FliF_C"/>
    <property type="match status" value="1"/>
</dbReference>
<evidence type="ECO:0000256" key="4">
    <source>
        <dbReference type="ARBA" id="ARBA00022475"/>
    </source>
</evidence>
<dbReference type="PIRSF" id="PIRSF004862">
    <property type="entry name" value="FliF"/>
    <property type="match status" value="1"/>
</dbReference>
<feature type="transmembrane region" description="Helical" evidence="10">
    <location>
        <begin position="437"/>
        <end position="459"/>
    </location>
</feature>
<evidence type="ECO:0000313" key="13">
    <source>
        <dbReference type="EMBL" id="MPL97396.1"/>
    </source>
</evidence>
<keyword evidence="4" id="KW-1003">Cell membrane</keyword>
<dbReference type="NCBIfam" id="TIGR00206">
    <property type="entry name" value="fliF"/>
    <property type="match status" value="1"/>
</dbReference>
<evidence type="ECO:0000256" key="8">
    <source>
        <dbReference type="ARBA" id="ARBA00023143"/>
    </source>
</evidence>
<evidence type="ECO:0000256" key="5">
    <source>
        <dbReference type="ARBA" id="ARBA00022692"/>
    </source>
</evidence>
<evidence type="ECO:0000256" key="1">
    <source>
        <dbReference type="ARBA" id="ARBA00004117"/>
    </source>
</evidence>
<evidence type="ECO:0000256" key="6">
    <source>
        <dbReference type="ARBA" id="ARBA00022989"/>
    </source>
</evidence>
<proteinExistence type="inferred from homology"/>
<dbReference type="GO" id="GO:0003774">
    <property type="term" value="F:cytoskeletal motor activity"/>
    <property type="evidence" value="ECO:0007669"/>
    <property type="project" value="InterPro"/>
</dbReference>
<feature type="domain" description="Flagellar M-ring C-terminal" evidence="12">
    <location>
        <begin position="255"/>
        <end position="409"/>
    </location>
</feature>
<sequence length="533" mass="58041">MEFIKSKLKKAGEFLKKFEKKKLIITAAMIVVVIAAGIIGAVLLNRTKYTVLYSDLSAQEAGTIINLLKDMNVDAKAKGTNTILVPDDQADEIRIELAAQGYPNTGLNYNLFSDSSSVGSTDLERQTYLQYQLQENMRTTICQMAKVKDCIVIVNLASTSSFVITDNSTDASVAVLLNLKDGQTLSNSEAKTIGAFVLKCVPKLKIENISIVDSDMNYYNITDDSGGDSSEYSDAQQQLTEKMKEVLMKQALCVLEPAIGEGNVAVSVNLSLDFDKQTVNSVEFSPPVEGDSQGLLISSQEKNDSLNGASNGAAGEPGTASNGVSSPGYVSGSQGNQNSQSSDKTYNYELNQIQTQIEKAKGSVQDLSVAVLINSNVDGISDQVDTIKNLVANSIGADPKYISVELMPFVQNAKGTGLDSYFQQNQQTIIKLGQMSLIKTIIIAAAMLLALFIVTKFILNKKLFAKPPVAAESDELTHTGEEIYGEESREEQDRLLRDLMTKKSDETEKVKDLMDKYPEAVVQTLRTWLVEDE</sequence>
<feature type="region of interest" description="Disordered" evidence="9">
    <location>
        <begin position="302"/>
        <end position="343"/>
    </location>
</feature>
<comment type="similarity">
    <text evidence="3">Belongs to the FliF family.</text>
</comment>
<evidence type="ECO:0000259" key="12">
    <source>
        <dbReference type="Pfam" id="PF08345"/>
    </source>
</evidence>
<feature type="compositionally biased region" description="Low complexity" evidence="9">
    <location>
        <begin position="331"/>
        <end position="342"/>
    </location>
</feature>
<comment type="caution">
    <text evidence="13">The sequence shown here is derived from an EMBL/GenBank/DDBJ whole genome shotgun (WGS) entry which is preliminary data.</text>
</comment>
<keyword evidence="5 10" id="KW-0812">Transmembrane</keyword>
<keyword evidence="13" id="KW-0966">Cell projection</keyword>
<name>A0A644W1K2_9ZZZZ</name>
<dbReference type="Gene3D" id="3.30.300.30">
    <property type="match status" value="1"/>
</dbReference>
<dbReference type="GO" id="GO:0005886">
    <property type="term" value="C:plasma membrane"/>
    <property type="evidence" value="ECO:0007669"/>
    <property type="project" value="UniProtKB-SubCell"/>
</dbReference>
<keyword evidence="13" id="KW-0969">Cilium</keyword>
<accession>A0A644W1K2</accession>
<reference evidence="13" key="1">
    <citation type="submission" date="2019-08" db="EMBL/GenBank/DDBJ databases">
        <authorList>
            <person name="Kucharzyk K."/>
            <person name="Murdoch R.W."/>
            <person name="Higgins S."/>
            <person name="Loffler F."/>
        </authorList>
    </citation>
    <scope>NUCLEOTIDE SEQUENCE</scope>
</reference>